<comment type="caution">
    <text evidence="2">The sequence shown here is derived from an EMBL/GenBank/DDBJ whole genome shotgun (WGS) entry which is preliminary data.</text>
</comment>
<evidence type="ECO:0000256" key="1">
    <source>
        <dbReference type="SAM" id="SignalP"/>
    </source>
</evidence>
<dbReference type="EMBL" id="CAADAT010000008">
    <property type="protein sequence ID" value="VFD54143.1"/>
    <property type="molecule type" value="Genomic_DNA"/>
</dbReference>
<gene>
    <name evidence="2" type="ORF">SAMEA1710456_01626</name>
</gene>
<dbReference type="AlphaFoldDB" id="A0AAX3GZ92"/>
<name>A0AAX3GZ92_CLODI</name>
<dbReference type="RefSeq" id="WP_003417537.1">
    <property type="nucleotide sequence ID" value="NZ_BEHB01000003.1"/>
</dbReference>
<dbReference type="Proteomes" id="UP000346772">
    <property type="component" value="Unassembled WGS sequence"/>
</dbReference>
<reference evidence="2 3" key="1">
    <citation type="submission" date="2019-02" db="EMBL/GenBank/DDBJ databases">
        <authorList>
            <consortium name="Pathogen Informatics"/>
        </authorList>
    </citation>
    <scope>NUCLEOTIDE SEQUENCE [LARGE SCALE GENOMIC DNA]</scope>
    <source>
        <strain evidence="2 3">078GUE027</strain>
    </source>
</reference>
<protein>
    <submittedName>
        <fullName evidence="2">Uncharacterized protein</fullName>
    </submittedName>
</protein>
<evidence type="ECO:0000313" key="2">
    <source>
        <dbReference type="EMBL" id="VFD54143.1"/>
    </source>
</evidence>
<accession>A0AAX3GZ92</accession>
<keyword evidence="1" id="KW-0732">Signal</keyword>
<feature type="signal peptide" evidence="1">
    <location>
        <begin position="1"/>
        <end position="26"/>
    </location>
</feature>
<organism evidence="2 3">
    <name type="scientific">Clostridioides difficile</name>
    <name type="common">Peptoclostridium difficile</name>
    <dbReference type="NCBI Taxonomy" id="1496"/>
    <lineage>
        <taxon>Bacteria</taxon>
        <taxon>Bacillati</taxon>
        <taxon>Bacillota</taxon>
        <taxon>Clostridia</taxon>
        <taxon>Peptostreptococcales</taxon>
        <taxon>Peptostreptococcaceae</taxon>
        <taxon>Clostridioides</taxon>
    </lineage>
</organism>
<proteinExistence type="predicted"/>
<evidence type="ECO:0000313" key="3">
    <source>
        <dbReference type="Proteomes" id="UP000346772"/>
    </source>
</evidence>
<feature type="chain" id="PRO_5043735438" evidence="1">
    <location>
        <begin position="27"/>
        <end position="73"/>
    </location>
</feature>
<sequence>MILKKVIISGICIFTCLLASSIPTFANELQYENIEQYATIEYANDSMERMSYIKSGSCGLTISNGIATIRSSV</sequence>